<comment type="pathway">
    <text evidence="1">Glycan biosynthesis; glycogen metabolism.</text>
</comment>
<accession>A0A7L2QM53</accession>
<dbReference type="GO" id="GO:0005977">
    <property type="term" value="P:glycogen metabolic process"/>
    <property type="evidence" value="ECO:0007669"/>
    <property type="project" value="UniProtKB-UniPathway"/>
</dbReference>
<keyword evidence="1" id="KW-0119">Carbohydrate metabolism</keyword>
<organism evidence="2 3">
    <name type="scientific">Oxylabes madagascariensis</name>
    <name type="common">white-throated Oxylabes</name>
    <dbReference type="NCBI Taxonomy" id="98144"/>
    <lineage>
        <taxon>Eukaryota</taxon>
        <taxon>Metazoa</taxon>
        <taxon>Chordata</taxon>
        <taxon>Craniata</taxon>
        <taxon>Vertebrata</taxon>
        <taxon>Euteleostomi</taxon>
        <taxon>Archelosauria</taxon>
        <taxon>Archosauria</taxon>
        <taxon>Dinosauria</taxon>
        <taxon>Saurischia</taxon>
        <taxon>Theropoda</taxon>
        <taxon>Coelurosauria</taxon>
        <taxon>Aves</taxon>
        <taxon>Neognathae</taxon>
        <taxon>Neoaves</taxon>
        <taxon>Telluraves</taxon>
        <taxon>Australaves</taxon>
        <taxon>Passeriformes</taxon>
        <taxon>Sylvioidea</taxon>
        <taxon>Timaliidae</taxon>
        <taxon>Oxylabes</taxon>
    </lineage>
</organism>
<dbReference type="GO" id="GO:0005516">
    <property type="term" value="F:calmodulin binding"/>
    <property type="evidence" value="ECO:0007669"/>
    <property type="project" value="UniProtKB-KW"/>
</dbReference>
<feature type="non-terminal residue" evidence="2">
    <location>
        <position position="1"/>
    </location>
</feature>
<dbReference type="PANTHER" id="PTHR10749">
    <property type="entry name" value="PHOSPHORYLASE B KINASE REGULATORY SUBUNIT"/>
    <property type="match status" value="1"/>
</dbReference>
<evidence type="ECO:0000313" key="2">
    <source>
        <dbReference type="EMBL" id="NXR97392.1"/>
    </source>
</evidence>
<dbReference type="Proteomes" id="UP000570288">
    <property type="component" value="Unassembled WGS sequence"/>
</dbReference>
<evidence type="ECO:0000313" key="3">
    <source>
        <dbReference type="Proteomes" id="UP000570288"/>
    </source>
</evidence>
<evidence type="ECO:0000256" key="1">
    <source>
        <dbReference type="RuleBase" id="RU364123"/>
    </source>
</evidence>
<dbReference type="OrthoDB" id="5971574at2759"/>
<dbReference type="UniPathway" id="UPA00163"/>
<keyword evidence="3" id="KW-1185">Reference proteome</keyword>
<keyword evidence="1" id="KW-0112">Calmodulin-binding</keyword>
<keyword evidence="2" id="KW-0808">Transferase</keyword>
<dbReference type="GO" id="GO:0005964">
    <property type="term" value="C:phosphorylase kinase complex"/>
    <property type="evidence" value="ECO:0007669"/>
    <property type="project" value="TreeGrafter"/>
</dbReference>
<proteinExistence type="inferred from homology"/>
<keyword evidence="1" id="KW-0636">Prenylation</keyword>
<dbReference type="AlphaFoldDB" id="A0A7L2QM53"/>
<dbReference type="InterPro" id="IPR008734">
    <property type="entry name" value="PHK_A/B_su"/>
</dbReference>
<protein>
    <recommendedName>
        <fullName evidence="1">Phosphorylase b kinase regulatory subunit</fullName>
    </recommendedName>
</protein>
<reference evidence="2 3" key="1">
    <citation type="submission" date="2019-09" db="EMBL/GenBank/DDBJ databases">
        <title>Bird 10,000 Genomes (B10K) Project - Family phase.</title>
        <authorList>
            <person name="Zhang G."/>
        </authorList>
    </citation>
    <scope>NUCLEOTIDE SEQUENCE [LARGE SCALE GENOMIC DNA]</scope>
    <source>
        <strain evidence="2">B10K-DU-002-81</strain>
    </source>
</reference>
<comment type="similarity">
    <text evidence="1">Belongs to the phosphorylase b kinase regulatory chain family.</text>
</comment>
<keyword evidence="1" id="KW-1003">Cell membrane</keyword>
<keyword evidence="1" id="KW-0321">Glycogen metabolism</keyword>
<keyword evidence="1" id="KW-0449">Lipoprotein</keyword>
<gene>
    <name evidence="2" type="primary">Phka2_0</name>
    <name evidence="2" type="ORF">OXYMAD_R05483</name>
</gene>
<dbReference type="GO" id="GO:0016301">
    <property type="term" value="F:kinase activity"/>
    <property type="evidence" value="ECO:0007669"/>
    <property type="project" value="UniProtKB-KW"/>
</dbReference>
<comment type="caution">
    <text evidence="2">The sequence shown here is derived from an EMBL/GenBank/DDBJ whole genome shotgun (WGS) entry which is preliminary data.</text>
</comment>
<dbReference type="EMBL" id="VYZR01003693">
    <property type="protein sequence ID" value="NXR97392.1"/>
    <property type="molecule type" value="Genomic_DNA"/>
</dbReference>
<feature type="non-terminal residue" evidence="2">
    <location>
        <position position="79"/>
    </location>
</feature>
<sequence length="79" mass="8872">QVQEYREALEGILIREKNGLVLMPELYAVPPEKVLGKCSVHFSRQSRETRGISGFLAAGEIDPLNRRFSTGFKPDVVVQ</sequence>
<dbReference type="GO" id="GO:0005886">
    <property type="term" value="C:plasma membrane"/>
    <property type="evidence" value="ECO:0007669"/>
    <property type="project" value="UniProtKB-SubCell"/>
</dbReference>
<keyword evidence="2" id="KW-0418">Kinase</keyword>
<comment type="function">
    <text evidence="1">Phosphorylase b kinase catalyzes the phosphorylation of serine in certain substrates, including troponin I.</text>
</comment>
<dbReference type="PANTHER" id="PTHR10749:SF5">
    <property type="entry name" value="PHOSPHORYLASE B KINASE REGULATORY SUBUNIT ALPHA, LIVER ISOFORM"/>
    <property type="match status" value="1"/>
</dbReference>
<name>A0A7L2QM53_9PASS</name>
<comment type="subcellular location">
    <subcellularLocation>
        <location evidence="1">Cell membrane</location>
        <topology evidence="1">Lipid-anchor</topology>
        <orientation evidence="1">Cytoplasmic side</orientation>
    </subcellularLocation>
</comment>
<keyword evidence="1" id="KW-0472">Membrane</keyword>